<evidence type="ECO:0000313" key="3">
    <source>
        <dbReference type="EMBL" id="QHC56415.1"/>
    </source>
</evidence>
<reference evidence="3" key="3">
    <citation type="submission" date="2019-12" db="EMBL/GenBank/DDBJ databases">
        <title>Complete and Draft Genome Sequences of New Strains and Members of Some Known Species of the Genus Rathayibacter isolated from Plants.</title>
        <authorList>
            <person name="Tarlachkov S.V."/>
            <person name="Starodumova I.P."/>
            <person name="Dorofeeva L.V."/>
            <person name="Prisyazhnaya N.V."/>
            <person name="Leyn S.A."/>
            <person name="Zlamal J.E."/>
            <person name="Elane M.L."/>
            <person name="Osterman A.L."/>
            <person name="Nadler S.A."/>
            <person name="Subbotin S.A."/>
            <person name="Evtushenko L.I."/>
        </authorList>
    </citation>
    <scope>NUCLEOTIDE SEQUENCE</scope>
    <source>
        <strain evidence="3">VKM Ac-2761</strain>
    </source>
</reference>
<dbReference type="KEGG" id="rte:GSU10_12745"/>
<keyword evidence="4" id="KW-1185">Reference proteome</keyword>
<dbReference type="PATRIC" id="fig|1671680.3.peg.3261"/>
<feature type="domain" description="Elongation factor G-binding protein C-terminal treble-clef zinc-finger" evidence="1">
    <location>
        <begin position="8"/>
        <end position="159"/>
    </location>
</feature>
<accession>A0A162IZ43</accession>
<dbReference type="OrthoDB" id="4171838at2"/>
<dbReference type="Pfam" id="PF16571">
    <property type="entry name" value="FBP_C"/>
    <property type="match status" value="1"/>
</dbReference>
<dbReference type="EMBL" id="CP047186">
    <property type="protein sequence ID" value="QHC56415.1"/>
    <property type="molecule type" value="Genomic_DNA"/>
</dbReference>
<dbReference type="Proteomes" id="UP000076717">
    <property type="component" value="Unassembled WGS sequence"/>
</dbReference>
<sequence length="163" mass="18120">MQPLTENEIRACFVNASRKEVADLALPKAIDSFDWEGVDHLGWRDRRMGRRAYVVVPLEERVVGVLLTQADALPRSRAQCSWCRDIRLPNDVVFFGARKAGAAGRAGDTLGTLVCSEFQCSVNVRQRPPVAYVGFDVEAARSERIATLRARTTGFVREVLGEV</sequence>
<evidence type="ECO:0000313" key="4">
    <source>
        <dbReference type="Proteomes" id="UP000076717"/>
    </source>
</evidence>
<name>A0A162IZ43_9MICO</name>
<gene>
    <name evidence="2" type="ORF">ACH61_03023</name>
    <name evidence="3" type="ORF">GSU10_12745</name>
</gene>
<evidence type="ECO:0000259" key="1">
    <source>
        <dbReference type="Pfam" id="PF16571"/>
    </source>
</evidence>
<organism evidence="2 4">
    <name type="scientific">Rathayibacter tanaceti</name>
    <dbReference type="NCBI Taxonomy" id="1671680"/>
    <lineage>
        <taxon>Bacteria</taxon>
        <taxon>Bacillati</taxon>
        <taxon>Actinomycetota</taxon>
        <taxon>Actinomycetes</taxon>
        <taxon>Micrococcales</taxon>
        <taxon>Microbacteriaceae</taxon>
        <taxon>Rathayibacter</taxon>
    </lineage>
</organism>
<reference evidence="2 4" key="1">
    <citation type="submission" date="2015-08" db="EMBL/GenBank/DDBJ databases">
        <title>Draft Genome Sequence of Rathayibacter sp. Strain VKM Ac-2596 Isolated from Leaf Gall Induced by Plant-Parasitic Nematodes.</title>
        <authorList>
            <person name="Vasilenko O.V."/>
            <person name="Starodumova I.P."/>
            <person name="Tarlachkov S.V."/>
            <person name="Dorofeeva L.V."/>
            <person name="Evtushenko L.I."/>
        </authorList>
    </citation>
    <scope>NUCLEOTIDE SEQUENCE [LARGE SCALE GENOMIC DNA]</scope>
    <source>
        <strain evidence="2 4">VKM Ac-2596</strain>
    </source>
</reference>
<dbReference type="AlphaFoldDB" id="A0A162IZ43"/>
<dbReference type="InterPro" id="IPR032330">
    <property type="entry name" value="EF-G-binding_C"/>
</dbReference>
<dbReference type="Proteomes" id="UP000465031">
    <property type="component" value="Chromosome"/>
</dbReference>
<evidence type="ECO:0000313" key="2">
    <source>
        <dbReference type="EMBL" id="KZX19877.1"/>
    </source>
</evidence>
<dbReference type="EMBL" id="LIIN01000182">
    <property type="protein sequence ID" value="KZX19877.1"/>
    <property type="molecule type" value="Genomic_DNA"/>
</dbReference>
<reference evidence="5" key="2">
    <citation type="submission" date="2019-12" db="EMBL/GenBank/DDBJ databases">
        <title>Complete and draft genome sequences of new strains and members of some known species of the genus Rathayibacter isolated from plants.</title>
        <authorList>
            <person name="Tarlachkov S.V."/>
            <person name="Starodumova I.P."/>
            <person name="Dorofeeva L.V."/>
            <person name="Prisyazhnaya N.V."/>
            <person name="Leyn S."/>
            <person name="Zlamal J."/>
            <person name="Elan M."/>
            <person name="Osterman A.L."/>
            <person name="Nadler S."/>
            <person name="Subbotin S.A."/>
            <person name="Evtushenko L.I."/>
        </authorList>
    </citation>
    <scope>NUCLEOTIDE SEQUENCE [LARGE SCALE GENOMIC DNA]</scope>
    <source>
        <strain evidence="5">VKM Ac-2761</strain>
    </source>
</reference>
<protein>
    <submittedName>
        <fullName evidence="3">FBP domain-containing protein</fullName>
    </submittedName>
</protein>
<proteinExistence type="predicted"/>
<dbReference type="RefSeq" id="WP_068213353.1">
    <property type="nucleotide sequence ID" value="NZ_CP047186.1"/>
</dbReference>
<evidence type="ECO:0000313" key="5">
    <source>
        <dbReference type="Proteomes" id="UP000465031"/>
    </source>
</evidence>